<name>A0A212TRC0_9BACT</name>
<dbReference type="EMBL" id="FYEW01000001">
    <property type="protein sequence ID" value="SNC68549.1"/>
    <property type="molecule type" value="Genomic_DNA"/>
</dbReference>
<dbReference type="GO" id="GO:0003755">
    <property type="term" value="F:peptidyl-prolyl cis-trans isomerase activity"/>
    <property type="evidence" value="ECO:0007669"/>
    <property type="project" value="UniProtKB-UniRule"/>
</dbReference>
<evidence type="ECO:0000313" key="8">
    <source>
        <dbReference type="EMBL" id="SNC68549.1"/>
    </source>
</evidence>
<dbReference type="InterPro" id="IPR001179">
    <property type="entry name" value="PPIase_FKBP_dom"/>
</dbReference>
<feature type="domain" description="PPIase FKBP-type" evidence="7">
    <location>
        <begin position="70"/>
        <end position="165"/>
    </location>
</feature>
<comment type="similarity">
    <text evidence="2 6">Belongs to the FKBP-type PPIase family.</text>
</comment>
<dbReference type="Proteomes" id="UP000198131">
    <property type="component" value="Unassembled WGS sequence"/>
</dbReference>
<accession>A0A212TRC0</accession>
<evidence type="ECO:0000259" key="7">
    <source>
        <dbReference type="PROSITE" id="PS50059"/>
    </source>
</evidence>
<reference evidence="9" key="1">
    <citation type="submission" date="2017-06" db="EMBL/GenBank/DDBJ databases">
        <authorList>
            <person name="Varghese N."/>
            <person name="Submissions S."/>
        </authorList>
    </citation>
    <scope>NUCLEOTIDE SEQUENCE [LARGE SCALE GENOMIC DNA]</scope>
    <source>
        <strain evidence="9">DSM 11116</strain>
    </source>
</reference>
<evidence type="ECO:0000313" key="9">
    <source>
        <dbReference type="Proteomes" id="UP000198131"/>
    </source>
</evidence>
<comment type="catalytic activity">
    <reaction evidence="1 5 6">
        <text>[protein]-peptidylproline (omega=180) = [protein]-peptidylproline (omega=0)</text>
        <dbReference type="Rhea" id="RHEA:16237"/>
        <dbReference type="Rhea" id="RHEA-COMP:10747"/>
        <dbReference type="Rhea" id="RHEA-COMP:10748"/>
        <dbReference type="ChEBI" id="CHEBI:83833"/>
        <dbReference type="ChEBI" id="CHEBI:83834"/>
        <dbReference type="EC" id="5.2.1.8"/>
    </reaction>
</comment>
<dbReference type="PANTHER" id="PTHR43811:SF19">
    <property type="entry name" value="39 KDA FK506-BINDING NUCLEAR PROTEIN"/>
    <property type="match status" value="1"/>
</dbReference>
<dbReference type="AlphaFoldDB" id="A0A212TRC0"/>
<dbReference type="PANTHER" id="PTHR43811">
    <property type="entry name" value="FKBP-TYPE PEPTIDYL-PROLYL CIS-TRANS ISOMERASE FKPA"/>
    <property type="match status" value="1"/>
</dbReference>
<keyword evidence="9" id="KW-1185">Reference proteome</keyword>
<dbReference type="OrthoDB" id="9814548at2"/>
<evidence type="ECO:0000256" key="4">
    <source>
        <dbReference type="ARBA" id="ARBA00023235"/>
    </source>
</evidence>
<keyword evidence="4 5" id="KW-0413">Isomerase</keyword>
<dbReference type="PROSITE" id="PS50059">
    <property type="entry name" value="FKBP_PPIASE"/>
    <property type="match status" value="1"/>
</dbReference>
<organism evidence="8 9">
    <name type="scientific">Hymenobacter gelipurpurascens</name>
    <dbReference type="NCBI Taxonomy" id="89968"/>
    <lineage>
        <taxon>Bacteria</taxon>
        <taxon>Pseudomonadati</taxon>
        <taxon>Bacteroidota</taxon>
        <taxon>Cytophagia</taxon>
        <taxon>Cytophagales</taxon>
        <taxon>Hymenobacteraceae</taxon>
        <taxon>Hymenobacter</taxon>
    </lineage>
</organism>
<evidence type="ECO:0000256" key="1">
    <source>
        <dbReference type="ARBA" id="ARBA00000971"/>
    </source>
</evidence>
<gene>
    <name evidence="8" type="ORF">SAMN06265337_2370</name>
</gene>
<evidence type="ECO:0000256" key="3">
    <source>
        <dbReference type="ARBA" id="ARBA00023110"/>
    </source>
</evidence>
<evidence type="ECO:0000256" key="6">
    <source>
        <dbReference type="RuleBase" id="RU003915"/>
    </source>
</evidence>
<keyword evidence="3 5" id="KW-0697">Rotamase</keyword>
<evidence type="ECO:0000256" key="5">
    <source>
        <dbReference type="PROSITE-ProRule" id="PRU00277"/>
    </source>
</evidence>
<dbReference type="Gene3D" id="3.10.50.40">
    <property type="match status" value="1"/>
</dbReference>
<proteinExistence type="inferred from homology"/>
<dbReference type="EC" id="5.2.1.8" evidence="6"/>
<evidence type="ECO:0000256" key="2">
    <source>
        <dbReference type="ARBA" id="ARBA00006577"/>
    </source>
</evidence>
<sequence>MAYAIRHWLPSLALFLGAGWGVCPVLGQQALPTAPVQSSADSLLVRATQTKSGLRFAVRQPGQGPTAHSGDKVTVHYTGFLPDGHVFDASVKQGGPLKVRVGRGEVIKGWDEALQLLPEGTRARIWIPARLAYAAKGVRDPDDERRYLVPPHTDLVFEVEILRVK</sequence>
<dbReference type="InterPro" id="IPR046357">
    <property type="entry name" value="PPIase_dom_sf"/>
</dbReference>
<dbReference type="RefSeq" id="WP_088843577.1">
    <property type="nucleotide sequence ID" value="NZ_FYEW01000001.1"/>
</dbReference>
<dbReference type="Pfam" id="PF00254">
    <property type="entry name" value="FKBP_C"/>
    <property type="match status" value="1"/>
</dbReference>
<protein>
    <recommendedName>
        <fullName evidence="6">Peptidyl-prolyl cis-trans isomerase</fullName>
        <ecNumber evidence="6">5.2.1.8</ecNumber>
    </recommendedName>
</protein>
<dbReference type="SUPFAM" id="SSF54534">
    <property type="entry name" value="FKBP-like"/>
    <property type="match status" value="1"/>
</dbReference>